<dbReference type="AlphaFoldDB" id="A0A8H4UB54"/>
<evidence type="ECO:0000313" key="3">
    <source>
        <dbReference type="EMBL" id="KAF4973147.1"/>
    </source>
</evidence>
<name>A0A8H4UB54_9HYPO</name>
<reference evidence="3" key="2">
    <citation type="submission" date="2020-05" db="EMBL/GenBank/DDBJ databases">
        <authorList>
            <person name="Kim H.-S."/>
            <person name="Proctor R.H."/>
            <person name="Brown D.W."/>
        </authorList>
    </citation>
    <scope>NUCLEOTIDE SEQUENCE</scope>
    <source>
        <strain evidence="3">NRRL 20472</strain>
    </source>
</reference>
<feature type="domain" description="DUF7730" evidence="2">
    <location>
        <begin position="179"/>
        <end position="280"/>
    </location>
</feature>
<evidence type="ECO:0000259" key="2">
    <source>
        <dbReference type="Pfam" id="PF24864"/>
    </source>
</evidence>
<reference evidence="3" key="1">
    <citation type="journal article" date="2020" name="BMC Genomics">
        <title>Correction to: Identification and distribution of gene clusters required for synthesis of sphingolipid metabolism inhibitors in diverse species of the filamentous fungus Fusarium.</title>
        <authorList>
            <person name="Kim H.S."/>
            <person name="Lohmar J.M."/>
            <person name="Busman M."/>
            <person name="Brown D.W."/>
            <person name="Naumann T.A."/>
            <person name="Divon H.H."/>
            <person name="Lysoe E."/>
            <person name="Uhlig S."/>
            <person name="Proctor R.H."/>
        </authorList>
    </citation>
    <scope>NUCLEOTIDE SEQUENCE</scope>
    <source>
        <strain evidence="3">NRRL 20472</strain>
    </source>
</reference>
<dbReference type="PANTHER" id="PTHR38790">
    <property type="entry name" value="2EXR DOMAIN-CONTAINING PROTEIN-RELATED"/>
    <property type="match status" value="1"/>
</dbReference>
<accession>A0A8H4UB54</accession>
<dbReference type="InterPro" id="IPR056632">
    <property type="entry name" value="DUF7730"/>
</dbReference>
<dbReference type="Proteomes" id="UP000622797">
    <property type="component" value="Unassembled WGS sequence"/>
</dbReference>
<evidence type="ECO:0000313" key="4">
    <source>
        <dbReference type="Proteomes" id="UP000622797"/>
    </source>
</evidence>
<sequence>MEGTHRENPEDDSMVPSRARAMKQMPRLPKPRPRDLTPFGYRDGRTDPPNSPKAFFQHCAYYKSPPEIRRCILRLAFGDRRMHMDLSYHYTDDTPPEGNQFANHRHCGIPGRASIYEIKIPDENSRLWRWWGCICHRLPPDFDTARTGPMTYGGPDGIWVDNCDIGEAKHCASWPGSTPYKCHVGIIGWLLSCRQNYAEAIDVLYSTNTIIMTSEAMICSLPRLILPVRLATITSLEISWDLKTRQKGQRPEGLDESDLDVVLKTLSVSFPSLRRLYLSFRKSRHFRISCTPDLQIVQTAMNTRLDDFAHNMTSLREFAVSLPPWLFECLFQDTPPEDSPLGHGYSKSYHQVWRSLDGKMDFIHLPYVDSYPEPPHHLTPLDTKHKGYWLLNGTRKPEETGPALDSLVTDQMYAFSMSVYNEFGFDVVGADSWVDLADIESVAWIYSDLEDYYVAAESTW</sequence>
<dbReference type="Pfam" id="PF24864">
    <property type="entry name" value="DUF7730"/>
    <property type="match status" value="1"/>
</dbReference>
<dbReference type="EMBL" id="JABEXW010000028">
    <property type="protein sequence ID" value="KAF4973147.1"/>
    <property type="molecule type" value="Genomic_DNA"/>
</dbReference>
<organism evidence="3 4">
    <name type="scientific">Fusarium sarcochroum</name>
    <dbReference type="NCBI Taxonomy" id="1208366"/>
    <lineage>
        <taxon>Eukaryota</taxon>
        <taxon>Fungi</taxon>
        <taxon>Dikarya</taxon>
        <taxon>Ascomycota</taxon>
        <taxon>Pezizomycotina</taxon>
        <taxon>Sordariomycetes</taxon>
        <taxon>Hypocreomycetidae</taxon>
        <taxon>Hypocreales</taxon>
        <taxon>Nectriaceae</taxon>
        <taxon>Fusarium</taxon>
        <taxon>Fusarium lateritium species complex</taxon>
    </lineage>
</organism>
<dbReference type="OrthoDB" id="515692at2759"/>
<keyword evidence="4" id="KW-1185">Reference proteome</keyword>
<gene>
    <name evidence="3" type="ORF">FSARC_491</name>
</gene>
<protein>
    <recommendedName>
        <fullName evidence="2">DUF7730 domain-containing protein</fullName>
    </recommendedName>
</protein>
<comment type="caution">
    <text evidence="3">The sequence shown here is derived from an EMBL/GenBank/DDBJ whole genome shotgun (WGS) entry which is preliminary data.</text>
</comment>
<proteinExistence type="predicted"/>
<evidence type="ECO:0000256" key="1">
    <source>
        <dbReference type="SAM" id="MobiDB-lite"/>
    </source>
</evidence>
<dbReference type="PANTHER" id="PTHR38790:SF4">
    <property type="entry name" value="2EXR DOMAIN-CONTAINING PROTEIN"/>
    <property type="match status" value="1"/>
</dbReference>
<feature type="region of interest" description="Disordered" evidence="1">
    <location>
        <begin position="1"/>
        <end position="49"/>
    </location>
</feature>